<reference evidence="2 3" key="1">
    <citation type="submission" date="2015-01" db="EMBL/GenBank/DDBJ databases">
        <title>Genome sequencing of Jeotgalibacillus soli.</title>
        <authorList>
            <person name="Goh K.M."/>
            <person name="Chan K.-G."/>
            <person name="Yaakop A.S."/>
            <person name="Ee R."/>
            <person name="Gan H.M."/>
            <person name="Chan C.S."/>
        </authorList>
    </citation>
    <scope>NUCLEOTIDE SEQUENCE [LARGE SCALE GENOMIC DNA]</scope>
    <source>
        <strain evidence="2 3">P9</strain>
    </source>
</reference>
<protein>
    <recommendedName>
        <fullName evidence="4">Multidrug ABC transporter ATPase</fullName>
    </recommendedName>
</protein>
<organism evidence="2 3">
    <name type="scientific">Jeotgalibacillus soli</name>
    <dbReference type="NCBI Taxonomy" id="889306"/>
    <lineage>
        <taxon>Bacteria</taxon>
        <taxon>Bacillati</taxon>
        <taxon>Bacillota</taxon>
        <taxon>Bacilli</taxon>
        <taxon>Bacillales</taxon>
        <taxon>Caryophanaceae</taxon>
        <taxon>Jeotgalibacillus</taxon>
    </lineage>
</organism>
<comment type="caution">
    <text evidence="2">The sequence shown here is derived from an EMBL/GenBank/DDBJ whole genome shotgun (WGS) entry which is preliminary data.</text>
</comment>
<dbReference type="EMBL" id="JXRP01000016">
    <property type="protein sequence ID" value="KIL46752.1"/>
    <property type="molecule type" value="Genomic_DNA"/>
</dbReference>
<gene>
    <name evidence="2" type="ORF">KP78_18700</name>
</gene>
<dbReference type="STRING" id="889306.KP78_18700"/>
<feature type="compositionally biased region" description="Basic and acidic residues" evidence="1">
    <location>
        <begin position="36"/>
        <end position="48"/>
    </location>
</feature>
<keyword evidence="3" id="KW-1185">Reference proteome</keyword>
<sequence length="56" mass="6645">MPGREHFQQLEPFNGGMANNMEEMILLGKQMEKLRTGDELKENHRHSDPIQFEKNY</sequence>
<dbReference type="AlphaFoldDB" id="A0A0C2VCR9"/>
<evidence type="ECO:0000313" key="3">
    <source>
        <dbReference type="Proteomes" id="UP000031938"/>
    </source>
</evidence>
<dbReference type="Proteomes" id="UP000031938">
    <property type="component" value="Unassembled WGS sequence"/>
</dbReference>
<dbReference type="RefSeq" id="WP_162835588.1">
    <property type="nucleotide sequence ID" value="NZ_JXRP01000016.1"/>
</dbReference>
<name>A0A0C2VCR9_9BACL</name>
<proteinExistence type="predicted"/>
<evidence type="ECO:0000256" key="1">
    <source>
        <dbReference type="SAM" id="MobiDB-lite"/>
    </source>
</evidence>
<accession>A0A0C2VCR9</accession>
<dbReference type="PATRIC" id="fig|889306.3.peg.1885"/>
<feature type="region of interest" description="Disordered" evidence="1">
    <location>
        <begin position="36"/>
        <end position="56"/>
    </location>
</feature>
<evidence type="ECO:0000313" key="2">
    <source>
        <dbReference type="EMBL" id="KIL46752.1"/>
    </source>
</evidence>
<evidence type="ECO:0008006" key="4">
    <source>
        <dbReference type="Google" id="ProtNLM"/>
    </source>
</evidence>